<dbReference type="PANTHER" id="PTHR35569:SF1">
    <property type="entry name" value="CYANAMIDE HYDRATASE DDI2-RELATED"/>
    <property type="match status" value="1"/>
</dbReference>
<protein>
    <submittedName>
        <fullName evidence="1">Phosphohydrolase</fullName>
    </submittedName>
</protein>
<dbReference type="InterPro" id="IPR003607">
    <property type="entry name" value="HD/PDEase_dom"/>
</dbReference>
<proteinExistence type="predicted"/>
<dbReference type="EMBL" id="BAABJM010000009">
    <property type="protein sequence ID" value="GAA5069150.1"/>
    <property type="molecule type" value="Genomic_DNA"/>
</dbReference>
<reference evidence="2" key="1">
    <citation type="journal article" date="2019" name="Int. J. Syst. Evol. Microbiol.">
        <title>The Global Catalogue of Microorganisms (GCM) 10K type strain sequencing project: providing services to taxonomists for standard genome sequencing and annotation.</title>
        <authorList>
            <consortium name="The Broad Institute Genomics Platform"/>
            <consortium name="The Broad Institute Genome Sequencing Center for Infectious Disease"/>
            <person name="Wu L."/>
            <person name="Ma J."/>
        </authorList>
    </citation>
    <scope>NUCLEOTIDE SEQUENCE [LARGE SCALE GENOMIC DNA]</scope>
    <source>
        <strain evidence="2">JCM 18298</strain>
    </source>
</reference>
<comment type="caution">
    <text evidence="1">The sequence shown here is derived from an EMBL/GenBank/DDBJ whole genome shotgun (WGS) entry which is preliminary data.</text>
</comment>
<dbReference type="Gene3D" id="1.10.3210.10">
    <property type="entry name" value="Hypothetical protein af1432"/>
    <property type="match status" value="1"/>
</dbReference>
<evidence type="ECO:0000313" key="2">
    <source>
        <dbReference type="Proteomes" id="UP001500603"/>
    </source>
</evidence>
<dbReference type="SUPFAM" id="SSF109604">
    <property type="entry name" value="HD-domain/PDEase-like"/>
    <property type="match status" value="1"/>
</dbReference>
<evidence type="ECO:0000313" key="1">
    <source>
        <dbReference type="EMBL" id="GAA5069150.1"/>
    </source>
</evidence>
<dbReference type="PANTHER" id="PTHR35569">
    <property type="entry name" value="CYANAMIDE HYDRATASE DDI2-RELATED"/>
    <property type="match status" value="1"/>
</dbReference>
<organism evidence="1 2">
    <name type="scientific">Nocardia callitridis</name>
    <dbReference type="NCBI Taxonomy" id="648753"/>
    <lineage>
        <taxon>Bacteria</taxon>
        <taxon>Bacillati</taxon>
        <taxon>Actinomycetota</taxon>
        <taxon>Actinomycetes</taxon>
        <taxon>Mycobacteriales</taxon>
        <taxon>Nocardiaceae</taxon>
        <taxon>Nocardia</taxon>
    </lineage>
</organism>
<dbReference type="Proteomes" id="UP001500603">
    <property type="component" value="Unassembled WGS sequence"/>
</dbReference>
<accession>A0ABP9L600</accession>
<sequence length="250" mass="26879">MGAPAGMDWDWAIETGGALTSSQRRSLTLELVSAVPRLVAGRVRVALGRRGDGRVDFTDLRLPDSALAKAAEAEARECLTPHVLAHSYRTYFFGRALSELHDVPYDDELMYVASLLHDLKLEHPTPGRCFAVTGAERAVDLAAANGATPEQTRIVGAAIAAHLTLGVSDDLGDLGFVSAGAGVDVFGAELADLDPAWVTDLLARHPRHHFKRHMIAAITQEAGAVAHGRTRWLITVGGFRQLVRFAPFAE</sequence>
<keyword evidence="2" id="KW-1185">Reference proteome</keyword>
<name>A0ABP9L600_9NOCA</name>
<dbReference type="CDD" id="cd00077">
    <property type="entry name" value="HDc"/>
    <property type="match status" value="1"/>
</dbReference>
<gene>
    <name evidence="1" type="ORF">GCM10023318_60190</name>
</gene>